<dbReference type="Gene3D" id="3.40.630.30">
    <property type="match status" value="1"/>
</dbReference>
<evidence type="ECO:0000256" key="1">
    <source>
        <dbReference type="SAM" id="MobiDB-lite"/>
    </source>
</evidence>
<accession>A0A9X2G760</accession>
<dbReference type="AlphaFoldDB" id="A0A9X2G760"/>
<dbReference type="CDD" id="cd04301">
    <property type="entry name" value="NAT_SF"/>
    <property type="match status" value="1"/>
</dbReference>
<sequence length="244" mass="25611">MSTDPTQPDPTQPGLTQPGPAEPDRAVTMPGARTAVRPARPEEVGRLLPVCVEAFADEAVSAWVEPDPNRRVRRTRELLAGTLRDAAAAGELLVAHVGDEAVGASLWHGPRSGAETAPALPGSSAADRRIAAVLAATAARHPAAPHLYLSAMGTLPRRRGLGAGSAMLRAGLRRARSLDLPVYLEASTPRNRALYARHGFRDLGTPVPLPDGGPVLQPMWCDLPDGDGQPPAGPNRSVRTRDGS</sequence>
<dbReference type="SUPFAM" id="SSF55729">
    <property type="entry name" value="Acyl-CoA N-acyltransferases (Nat)"/>
    <property type="match status" value="1"/>
</dbReference>
<dbReference type="InterPro" id="IPR016181">
    <property type="entry name" value="Acyl_CoA_acyltransferase"/>
</dbReference>
<organism evidence="3 4">
    <name type="scientific">Promicromonospora thailandica</name>
    <dbReference type="NCBI Taxonomy" id="765201"/>
    <lineage>
        <taxon>Bacteria</taxon>
        <taxon>Bacillati</taxon>
        <taxon>Actinomycetota</taxon>
        <taxon>Actinomycetes</taxon>
        <taxon>Micrococcales</taxon>
        <taxon>Promicromonosporaceae</taxon>
        <taxon>Promicromonospora</taxon>
    </lineage>
</organism>
<name>A0A9X2G760_9MICO</name>
<feature type="domain" description="N-acetyltransferase" evidence="2">
    <location>
        <begin position="34"/>
        <end position="224"/>
    </location>
</feature>
<dbReference type="Pfam" id="PF00583">
    <property type="entry name" value="Acetyltransf_1"/>
    <property type="match status" value="1"/>
</dbReference>
<comment type="caution">
    <text evidence="3">The sequence shown here is derived from an EMBL/GenBank/DDBJ whole genome shotgun (WGS) entry which is preliminary data.</text>
</comment>
<reference evidence="3" key="1">
    <citation type="submission" date="2022-06" db="EMBL/GenBank/DDBJ databases">
        <title>Genomic Encyclopedia of Archaeal and Bacterial Type Strains, Phase II (KMG-II): from individual species to whole genera.</title>
        <authorList>
            <person name="Goeker M."/>
        </authorList>
    </citation>
    <scope>NUCLEOTIDE SEQUENCE</scope>
    <source>
        <strain evidence="3">DSM 26652</strain>
    </source>
</reference>
<dbReference type="GO" id="GO:0016747">
    <property type="term" value="F:acyltransferase activity, transferring groups other than amino-acyl groups"/>
    <property type="evidence" value="ECO:0007669"/>
    <property type="project" value="InterPro"/>
</dbReference>
<feature type="region of interest" description="Disordered" evidence="1">
    <location>
        <begin position="1"/>
        <end position="40"/>
    </location>
</feature>
<proteinExistence type="predicted"/>
<dbReference type="EMBL" id="JAMTCS010000015">
    <property type="protein sequence ID" value="MCP2266978.1"/>
    <property type="molecule type" value="Genomic_DNA"/>
</dbReference>
<gene>
    <name evidence="3" type="ORF">APR03_004350</name>
</gene>
<protein>
    <submittedName>
        <fullName evidence="3">Acetyltransferase (GNAT) domain-containing protein</fullName>
    </submittedName>
</protein>
<evidence type="ECO:0000313" key="3">
    <source>
        <dbReference type="EMBL" id="MCP2266978.1"/>
    </source>
</evidence>
<dbReference type="InterPro" id="IPR052523">
    <property type="entry name" value="Trichothecene_AcTrans"/>
</dbReference>
<feature type="region of interest" description="Disordered" evidence="1">
    <location>
        <begin position="221"/>
        <end position="244"/>
    </location>
</feature>
<evidence type="ECO:0000259" key="2">
    <source>
        <dbReference type="PROSITE" id="PS51186"/>
    </source>
</evidence>
<dbReference type="Proteomes" id="UP001139493">
    <property type="component" value="Unassembled WGS sequence"/>
</dbReference>
<keyword evidence="4" id="KW-1185">Reference proteome</keyword>
<dbReference type="PROSITE" id="PS51186">
    <property type="entry name" value="GNAT"/>
    <property type="match status" value="1"/>
</dbReference>
<dbReference type="PANTHER" id="PTHR42791:SF1">
    <property type="entry name" value="N-ACETYLTRANSFERASE DOMAIN-CONTAINING PROTEIN"/>
    <property type="match status" value="1"/>
</dbReference>
<dbReference type="PANTHER" id="PTHR42791">
    <property type="entry name" value="GNAT FAMILY ACETYLTRANSFERASE"/>
    <property type="match status" value="1"/>
</dbReference>
<dbReference type="RefSeq" id="WP_253839287.1">
    <property type="nucleotide sequence ID" value="NZ_JAMTCS010000015.1"/>
</dbReference>
<evidence type="ECO:0000313" key="4">
    <source>
        <dbReference type="Proteomes" id="UP001139493"/>
    </source>
</evidence>
<dbReference type="InterPro" id="IPR000182">
    <property type="entry name" value="GNAT_dom"/>
</dbReference>